<sequence length="190" mass="20848">MDREFCGRNVSTTQRGLPQPPRTRHASSALTAPHHTRPAQAHTRLTHPTHRRSGERYHIPPPPKGALCTQSFPARHASLPASCVTEIKGSLSLCCCVPLLPSPSWLTHVSCLTNTTITALTHRHNDHPAILPLHHTATATTTTITSTPRLSSPPPLEGRREFPRARRFLPPPVCPRLKGVAREDIRGTLA</sequence>
<protein>
    <submittedName>
        <fullName evidence="2">Uncharacterized protein</fullName>
    </submittedName>
</protein>
<proteinExistence type="predicted"/>
<dbReference type="AlphaFoldDB" id="A0A5B7FXY2"/>
<dbReference type="Proteomes" id="UP000324222">
    <property type="component" value="Unassembled WGS sequence"/>
</dbReference>
<evidence type="ECO:0000313" key="2">
    <source>
        <dbReference type="EMBL" id="MPC50436.1"/>
    </source>
</evidence>
<organism evidence="2 3">
    <name type="scientific">Portunus trituberculatus</name>
    <name type="common">Swimming crab</name>
    <name type="synonym">Neptunus trituberculatus</name>
    <dbReference type="NCBI Taxonomy" id="210409"/>
    <lineage>
        <taxon>Eukaryota</taxon>
        <taxon>Metazoa</taxon>
        <taxon>Ecdysozoa</taxon>
        <taxon>Arthropoda</taxon>
        <taxon>Crustacea</taxon>
        <taxon>Multicrustacea</taxon>
        <taxon>Malacostraca</taxon>
        <taxon>Eumalacostraca</taxon>
        <taxon>Eucarida</taxon>
        <taxon>Decapoda</taxon>
        <taxon>Pleocyemata</taxon>
        <taxon>Brachyura</taxon>
        <taxon>Eubrachyura</taxon>
        <taxon>Portunoidea</taxon>
        <taxon>Portunidae</taxon>
        <taxon>Portuninae</taxon>
        <taxon>Portunus</taxon>
    </lineage>
</organism>
<gene>
    <name evidence="2" type="ORF">E2C01_044264</name>
</gene>
<name>A0A5B7FXY2_PORTR</name>
<evidence type="ECO:0000313" key="3">
    <source>
        <dbReference type="Proteomes" id="UP000324222"/>
    </source>
</evidence>
<dbReference type="EMBL" id="VSRR010009505">
    <property type="protein sequence ID" value="MPC50436.1"/>
    <property type="molecule type" value="Genomic_DNA"/>
</dbReference>
<keyword evidence="3" id="KW-1185">Reference proteome</keyword>
<feature type="region of interest" description="Disordered" evidence="1">
    <location>
        <begin position="1"/>
        <end position="55"/>
    </location>
</feature>
<reference evidence="2 3" key="1">
    <citation type="submission" date="2019-05" db="EMBL/GenBank/DDBJ databases">
        <title>Another draft genome of Portunus trituberculatus and its Hox gene families provides insights of decapod evolution.</title>
        <authorList>
            <person name="Jeong J.-H."/>
            <person name="Song I."/>
            <person name="Kim S."/>
            <person name="Choi T."/>
            <person name="Kim D."/>
            <person name="Ryu S."/>
            <person name="Kim W."/>
        </authorList>
    </citation>
    <scope>NUCLEOTIDE SEQUENCE [LARGE SCALE GENOMIC DNA]</scope>
    <source>
        <tissue evidence="2">Muscle</tissue>
    </source>
</reference>
<accession>A0A5B7FXY2</accession>
<comment type="caution">
    <text evidence="2">The sequence shown here is derived from an EMBL/GenBank/DDBJ whole genome shotgun (WGS) entry which is preliminary data.</text>
</comment>
<evidence type="ECO:0000256" key="1">
    <source>
        <dbReference type="SAM" id="MobiDB-lite"/>
    </source>
</evidence>